<evidence type="ECO:0000313" key="4">
    <source>
        <dbReference type="Proteomes" id="UP000028582"/>
    </source>
</evidence>
<evidence type="ECO:0000256" key="2">
    <source>
        <dbReference type="SAM" id="SignalP"/>
    </source>
</evidence>
<evidence type="ECO:0000313" key="3">
    <source>
        <dbReference type="EMBL" id="ETO64574.1"/>
    </source>
</evidence>
<dbReference type="EMBL" id="ANJA01003259">
    <property type="protein sequence ID" value="ETO64574.1"/>
    <property type="molecule type" value="Genomic_DNA"/>
</dbReference>
<feature type="chain" id="PRO_5001752963" description="RxLR effector protein" evidence="2">
    <location>
        <begin position="20"/>
        <end position="103"/>
    </location>
</feature>
<protein>
    <recommendedName>
        <fullName evidence="5">RxLR effector protein</fullName>
    </recommendedName>
</protein>
<accession>A0A080ZD63</accession>
<evidence type="ECO:0000256" key="1">
    <source>
        <dbReference type="SAM" id="MobiDB-lite"/>
    </source>
</evidence>
<organism evidence="3 4">
    <name type="scientific">Phytophthora nicotianae P1976</name>
    <dbReference type="NCBI Taxonomy" id="1317066"/>
    <lineage>
        <taxon>Eukaryota</taxon>
        <taxon>Sar</taxon>
        <taxon>Stramenopiles</taxon>
        <taxon>Oomycota</taxon>
        <taxon>Peronosporomycetes</taxon>
        <taxon>Peronosporales</taxon>
        <taxon>Peronosporaceae</taxon>
        <taxon>Phytophthora</taxon>
    </lineage>
</organism>
<reference evidence="3 4" key="1">
    <citation type="submission" date="2013-11" db="EMBL/GenBank/DDBJ databases">
        <title>The Genome Sequence of Phytophthora parasitica P1976.</title>
        <authorList>
            <consortium name="The Broad Institute Genomics Platform"/>
            <person name="Russ C."/>
            <person name="Tyler B."/>
            <person name="Panabieres F."/>
            <person name="Shan W."/>
            <person name="Tripathy S."/>
            <person name="Grunwald N."/>
            <person name="Machado M."/>
            <person name="Johnson C.S."/>
            <person name="Walker B."/>
            <person name="Young S."/>
            <person name="Zeng Q."/>
            <person name="Gargeya S."/>
            <person name="Fitzgerald M."/>
            <person name="Haas B."/>
            <person name="Abouelleil A."/>
            <person name="Allen A.W."/>
            <person name="Alvarado L."/>
            <person name="Arachchi H.M."/>
            <person name="Berlin A.M."/>
            <person name="Chapman S.B."/>
            <person name="Gainer-Dewar J."/>
            <person name="Goldberg J."/>
            <person name="Griggs A."/>
            <person name="Gujja S."/>
            <person name="Hansen M."/>
            <person name="Howarth C."/>
            <person name="Imamovic A."/>
            <person name="Ireland A."/>
            <person name="Larimer J."/>
            <person name="McCowan C."/>
            <person name="Murphy C."/>
            <person name="Pearson M."/>
            <person name="Poon T.W."/>
            <person name="Priest M."/>
            <person name="Roberts A."/>
            <person name="Saif S."/>
            <person name="Shea T."/>
            <person name="Sisk P."/>
            <person name="Sykes S."/>
            <person name="Wortman J."/>
            <person name="Nusbaum C."/>
            <person name="Birren B."/>
        </authorList>
    </citation>
    <scope>NUCLEOTIDE SEQUENCE [LARGE SCALE GENOMIC DNA]</scope>
    <source>
        <strain evidence="3 4">P1976</strain>
    </source>
</reference>
<keyword evidence="2" id="KW-0732">Signal</keyword>
<gene>
    <name evidence="3" type="ORF">F444_17881</name>
</gene>
<proteinExistence type="predicted"/>
<feature type="compositionally biased region" description="Basic and acidic residues" evidence="1">
    <location>
        <begin position="55"/>
        <end position="67"/>
    </location>
</feature>
<sequence>MMRFYELILSCLLISSIGASTWNGAWKRAEMVESLQRTGGVEEPKSSNPKGIAEISDRFLKTQGKSDDDSDDDKDDDDDDDSDDDKDSDDDNDDSDDDNDDSC</sequence>
<feature type="region of interest" description="Disordered" evidence="1">
    <location>
        <begin position="36"/>
        <end position="103"/>
    </location>
</feature>
<comment type="caution">
    <text evidence="3">The sequence shown here is derived from an EMBL/GenBank/DDBJ whole genome shotgun (WGS) entry which is preliminary data.</text>
</comment>
<dbReference type="Proteomes" id="UP000028582">
    <property type="component" value="Unassembled WGS sequence"/>
</dbReference>
<name>A0A080ZD63_PHYNI</name>
<feature type="compositionally biased region" description="Acidic residues" evidence="1">
    <location>
        <begin position="68"/>
        <end position="103"/>
    </location>
</feature>
<feature type="signal peptide" evidence="2">
    <location>
        <begin position="1"/>
        <end position="19"/>
    </location>
</feature>
<dbReference type="AlphaFoldDB" id="A0A080ZD63"/>
<evidence type="ECO:0008006" key="5">
    <source>
        <dbReference type="Google" id="ProtNLM"/>
    </source>
</evidence>